<evidence type="ECO:0000259" key="1">
    <source>
        <dbReference type="Pfam" id="PF18545"/>
    </source>
</evidence>
<evidence type="ECO:0000313" key="3">
    <source>
        <dbReference type="Proteomes" id="UP001597119"/>
    </source>
</evidence>
<reference evidence="2 3" key="1">
    <citation type="journal article" date="2019" name="Int. J. Syst. Evol. Microbiol.">
        <title>The Global Catalogue of Microorganisms (GCM) 10K type strain sequencing project: providing services to taxonomists for standard genome sequencing and annotation.</title>
        <authorList>
            <consortium name="The Broad Institute Genomics Platform"/>
            <consortium name="The Broad Institute Genome Sequencing Center for Infectious Disease"/>
            <person name="Wu L."/>
            <person name="Ma J."/>
        </authorList>
    </citation>
    <scope>NUCLEOTIDE SEQUENCE [LARGE SCALE GENOMIC DNA]</scope>
    <source>
        <strain evidence="2 3">CGMCC 1.12125</strain>
    </source>
</reference>
<dbReference type="RefSeq" id="WP_247378321.1">
    <property type="nucleotide sequence ID" value="NZ_JALLGV010000005.1"/>
</dbReference>
<dbReference type="EMBL" id="JBHUDJ010000014">
    <property type="protein sequence ID" value="MFD1588664.1"/>
    <property type="molecule type" value="Genomic_DNA"/>
</dbReference>
<organism evidence="2 3">
    <name type="scientific">Halorientalis brevis</name>
    <dbReference type="NCBI Taxonomy" id="1126241"/>
    <lineage>
        <taxon>Archaea</taxon>
        <taxon>Methanobacteriati</taxon>
        <taxon>Methanobacteriota</taxon>
        <taxon>Stenosarchaea group</taxon>
        <taxon>Halobacteria</taxon>
        <taxon>Halobacteriales</taxon>
        <taxon>Haloarculaceae</taxon>
        <taxon>Halorientalis</taxon>
    </lineage>
</organism>
<dbReference type="Pfam" id="PF18545">
    <property type="entry name" value="HalOD1"/>
    <property type="match status" value="1"/>
</dbReference>
<dbReference type="Proteomes" id="UP001597119">
    <property type="component" value="Unassembled WGS sequence"/>
</dbReference>
<dbReference type="AlphaFoldDB" id="A0ABD6CH73"/>
<proteinExistence type="predicted"/>
<sequence length="95" mass="10241">MGAEDGEVYILRPDEGIDTDDEEAWMTPQPASDVIIEEIGEEVGGDSSSVESLDEYVDLDDLAAVFDGDEEAITFEVEGHDVTVTEAGEITVDDD</sequence>
<name>A0ABD6CH73_9EURY</name>
<gene>
    <name evidence="2" type="ORF">ACFR9U_16930</name>
</gene>
<accession>A0ABD6CH73</accession>
<protein>
    <submittedName>
        <fullName evidence="2">HalOD1 output domain-containing protein</fullName>
    </submittedName>
</protein>
<feature type="domain" description="Halobacterial output" evidence="1">
    <location>
        <begin position="29"/>
        <end position="93"/>
    </location>
</feature>
<keyword evidence="3" id="KW-1185">Reference proteome</keyword>
<evidence type="ECO:0000313" key="2">
    <source>
        <dbReference type="EMBL" id="MFD1588664.1"/>
    </source>
</evidence>
<dbReference type="InterPro" id="IPR040624">
    <property type="entry name" value="HalOD1"/>
</dbReference>
<comment type="caution">
    <text evidence="2">The sequence shown here is derived from an EMBL/GenBank/DDBJ whole genome shotgun (WGS) entry which is preliminary data.</text>
</comment>